<evidence type="ECO:0000256" key="1">
    <source>
        <dbReference type="ARBA" id="ARBA00022737"/>
    </source>
</evidence>
<comment type="caution">
    <text evidence="2">The sequence shown here is derived from an EMBL/GenBank/DDBJ whole genome shotgun (WGS) entry which is preliminary data.</text>
</comment>
<gene>
    <name evidence="2" type="ORF">V5799_032479</name>
</gene>
<dbReference type="InterPro" id="IPR032675">
    <property type="entry name" value="LRR_dom_sf"/>
</dbReference>
<accession>A0AAQ4DR17</accession>
<dbReference type="PANTHER" id="PTHR24111:SF0">
    <property type="entry name" value="LEUCINE-RICH REPEAT-CONTAINING PROTEIN"/>
    <property type="match status" value="1"/>
</dbReference>
<evidence type="ECO:0000313" key="2">
    <source>
        <dbReference type="EMBL" id="KAK8764907.1"/>
    </source>
</evidence>
<sequence>MNRTCKAMKNQPCYLRDVQDTISDFLVPLNMQLKDDVDVGKMTLWSLDNNFEPHGTAAAVKRAALLVRWLVYMHPCIGTLVFNDSSTRQFKEFASLWLGCLHKARGLRSIVIRTPRTKLRAGRWPEGSLFRADWITDLDLRFLDLTGTADVPFKEFADFLEKATGLKSLALVNFMKVPKDPALLFSALQKRPTIKKLTISVSCMQREHGALLAEYLRRSFGLTSLTLGSCVDEPTVKLKRFVAAVEKLRDLETLVLEGFCVDMQDAICMAKAIVALPALHTFHLCGCLWLLPAEEEPWDILPDVDAPWRVAPLVMILAWSKKLKQLRLNLKPFSPEELFAFFDALEANSSIDKVYIDEVDRPTVGLLRRVTVQTRTRHKVVFGRVHTSENALRYVRRHGMKDIYLRMDQNAEPGKVHDCLAELTLCKMVTTLTLDLECAVGQDEATLIADYLECTNVLTVLGLYFRVDKEATRIILEALDANKTVRNLGIRKWNLSRRHAALLAKIVLSRISDFSFGPETDTAIRLITSALAERIESSYTVFNVDIPICRGQTRSWQVVQRVTARNRMLMIRALTFIHDVTCADDSDDSDEEYDHGFRLERKSGAAALDYMVASLDAGLHLDAQKLCVKHCEVNWRAVWHDTREIHAFMRLTGVVRYYVRCAPSFDGSPQLDSLPRDCWLRICYYLKVGDVLDSEYVRGLSYSATSLTLDEDHIPDAWFSRLWWTLSRNVAGLVSLVRRIDPWDRSSVIVVLLL</sequence>
<keyword evidence="1" id="KW-0677">Repeat</keyword>
<dbReference type="EMBL" id="JARKHS020027947">
    <property type="protein sequence ID" value="KAK8764907.1"/>
    <property type="molecule type" value="Genomic_DNA"/>
</dbReference>
<dbReference type="Proteomes" id="UP001321473">
    <property type="component" value="Unassembled WGS sequence"/>
</dbReference>
<dbReference type="SUPFAM" id="SSF52047">
    <property type="entry name" value="RNI-like"/>
    <property type="match status" value="1"/>
</dbReference>
<dbReference type="PANTHER" id="PTHR24111">
    <property type="entry name" value="LEUCINE-RICH REPEAT-CONTAINING PROTEIN 34"/>
    <property type="match status" value="1"/>
</dbReference>
<reference evidence="2 3" key="1">
    <citation type="journal article" date="2023" name="Arcadia Sci">
        <title>De novo assembly of a long-read Amblyomma americanum tick genome.</title>
        <authorList>
            <person name="Chou S."/>
            <person name="Poskanzer K.E."/>
            <person name="Rollins M."/>
            <person name="Thuy-Boun P.S."/>
        </authorList>
    </citation>
    <scope>NUCLEOTIDE SEQUENCE [LARGE SCALE GENOMIC DNA]</scope>
    <source>
        <strain evidence="2">F_SG_1</strain>
        <tissue evidence="2">Salivary glands</tissue>
    </source>
</reference>
<dbReference type="AlphaFoldDB" id="A0AAQ4DR17"/>
<name>A0AAQ4DR17_AMBAM</name>
<evidence type="ECO:0000313" key="3">
    <source>
        <dbReference type="Proteomes" id="UP001321473"/>
    </source>
</evidence>
<evidence type="ECO:0008006" key="4">
    <source>
        <dbReference type="Google" id="ProtNLM"/>
    </source>
</evidence>
<proteinExistence type="predicted"/>
<dbReference type="Gene3D" id="3.80.10.10">
    <property type="entry name" value="Ribonuclease Inhibitor"/>
    <property type="match status" value="1"/>
</dbReference>
<protein>
    <recommendedName>
        <fullName evidence="4">Nlr family card domain protein</fullName>
    </recommendedName>
</protein>
<dbReference type="InterPro" id="IPR052201">
    <property type="entry name" value="LRR-containing_regulator"/>
</dbReference>
<organism evidence="2 3">
    <name type="scientific">Amblyomma americanum</name>
    <name type="common">Lone star tick</name>
    <dbReference type="NCBI Taxonomy" id="6943"/>
    <lineage>
        <taxon>Eukaryota</taxon>
        <taxon>Metazoa</taxon>
        <taxon>Ecdysozoa</taxon>
        <taxon>Arthropoda</taxon>
        <taxon>Chelicerata</taxon>
        <taxon>Arachnida</taxon>
        <taxon>Acari</taxon>
        <taxon>Parasitiformes</taxon>
        <taxon>Ixodida</taxon>
        <taxon>Ixodoidea</taxon>
        <taxon>Ixodidae</taxon>
        <taxon>Amblyomminae</taxon>
        <taxon>Amblyomma</taxon>
    </lineage>
</organism>
<keyword evidence="3" id="KW-1185">Reference proteome</keyword>